<dbReference type="EMBL" id="CP119906">
    <property type="protein sequence ID" value="WFD24574.1"/>
    <property type="molecule type" value="Genomic_DNA"/>
</dbReference>
<sequence>MGPLPQRFDVPLGASALWVHLYPHDDSAHWLEHFVRLPLSYRWALTQRYQLRVSAPAHMPADVMLHVQAPDPLAPVSTDAHPCSMLVARISAHATGARVAPHGRAHSWLTRAAEATLGWAAPRARPAPTTIPIDVTFERMYLGFIPATALSMIVTMLGVLTLFAIAWVPLRRALPPRARPF</sequence>
<dbReference type="Proteomes" id="UP001214415">
    <property type="component" value="Chromosome 7"/>
</dbReference>
<keyword evidence="1" id="KW-0472">Membrane</keyword>
<gene>
    <name evidence="2" type="ORF">MEQU1_003277</name>
</gene>
<accession>A0AAF0EFQ0</accession>
<keyword evidence="1" id="KW-1133">Transmembrane helix</keyword>
<evidence type="ECO:0000313" key="2">
    <source>
        <dbReference type="EMBL" id="WFD24574.1"/>
    </source>
</evidence>
<dbReference type="AlphaFoldDB" id="A0AAF0EFQ0"/>
<feature type="transmembrane region" description="Helical" evidence="1">
    <location>
        <begin position="140"/>
        <end position="170"/>
    </location>
</feature>
<name>A0AAF0EFQ0_9BASI</name>
<reference evidence="2" key="1">
    <citation type="submission" date="2023-03" db="EMBL/GenBank/DDBJ databases">
        <title>Mating type loci evolution in Malassezia.</title>
        <authorList>
            <person name="Coelho M.A."/>
        </authorList>
    </citation>
    <scope>NUCLEOTIDE SEQUENCE</scope>
    <source>
        <strain evidence="2">CBS 12830</strain>
    </source>
</reference>
<proteinExistence type="predicted"/>
<keyword evidence="3" id="KW-1185">Reference proteome</keyword>
<evidence type="ECO:0000313" key="3">
    <source>
        <dbReference type="Proteomes" id="UP001214415"/>
    </source>
</evidence>
<protein>
    <submittedName>
        <fullName evidence="2">Uncharacterized protein</fullName>
    </submittedName>
</protein>
<keyword evidence="1" id="KW-0812">Transmembrane</keyword>
<evidence type="ECO:0000256" key="1">
    <source>
        <dbReference type="SAM" id="Phobius"/>
    </source>
</evidence>
<organism evidence="2 3">
    <name type="scientific">Malassezia equina</name>
    <dbReference type="NCBI Taxonomy" id="1381935"/>
    <lineage>
        <taxon>Eukaryota</taxon>
        <taxon>Fungi</taxon>
        <taxon>Dikarya</taxon>
        <taxon>Basidiomycota</taxon>
        <taxon>Ustilaginomycotina</taxon>
        <taxon>Malasseziomycetes</taxon>
        <taxon>Malasseziales</taxon>
        <taxon>Malasseziaceae</taxon>
        <taxon>Malassezia</taxon>
    </lineage>
</organism>